<keyword evidence="2" id="KW-1185">Reference proteome</keyword>
<dbReference type="STRING" id="195883.A0A482WSZ8"/>
<dbReference type="SMR" id="A0A482WSZ8"/>
<proteinExistence type="predicted"/>
<gene>
    <name evidence="1" type="ORF">LSTR_LSTR006796</name>
</gene>
<sequence length="291" mass="31913">MTDIVMDDFLVRYKNITNKLKKRFLRKPNVSEPSDQFGALGVECERAGVSQYAGLCQLAVARCETELGNSSNAAWALRMAGRHFLMADSLPFILPTSDRFEGALGSFSEASRLWQSDLEVPLSAGLSLESGAALAHDPHQAVSHYARAANLLSSCPPHQLPALCDYEGALNTANDLAAAVESSSSVPFGLYSDILLRCEVTRVLLVLLLRPPPSCLPPVLSTLLEKYTWQNQSPVKWLDEQLFLLLQSLVLACQAQDHESLCETEGQLWDLLDVEQQHLLSCLVRTVTSSG</sequence>
<dbReference type="GO" id="GO:0099518">
    <property type="term" value="P:vesicle cytoskeletal trafficking"/>
    <property type="evidence" value="ECO:0007669"/>
    <property type="project" value="TreeGrafter"/>
</dbReference>
<dbReference type="OrthoDB" id="10249246at2759"/>
<evidence type="ECO:0008006" key="3">
    <source>
        <dbReference type="Google" id="ProtNLM"/>
    </source>
</evidence>
<dbReference type="PANTHER" id="PTHR16797">
    <property type="entry name" value="FACTOR VIII-ASSOCIATED GENE 1"/>
    <property type="match status" value="1"/>
</dbReference>
<dbReference type="EMBL" id="QKKF02026665">
    <property type="protein sequence ID" value="RZF36291.1"/>
    <property type="molecule type" value="Genomic_DNA"/>
</dbReference>
<dbReference type="PANTHER" id="PTHR16797:SF4">
    <property type="entry name" value="40-KDA HUNTINGTIN-ASSOCIATED PROTEIN"/>
    <property type="match status" value="1"/>
</dbReference>
<dbReference type="FunCoup" id="A0A482WSZ8">
    <property type="interactions" value="132"/>
</dbReference>
<dbReference type="AlphaFoldDB" id="A0A482WSZ8"/>
<dbReference type="GO" id="GO:0005769">
    <property type="term" value="C:early endosome"/>
    <property type="evidence" value="ECO:0007669"/>
    <property type="project" value="TreeGrafter"/>
</dbReference>
<evidence type="ECO:0000313" key="1">
    <source>
        <dbReference type="EMBL" id="RZF36291.1"/>
    </source>
</evidence>
<reference evidence="1 2" key="1">
    <citation type="journal article" date="2017" name="Gigascience">
        <title>Genome sequence of the small brown planthopper, Laodelphax striatellus.</title>
        <authorList>
            <person name="Zhu J."/>
            <person name="Jiang F."/>
            <person name="Wang X."/>
            <person name="Yang P."/>
            <person name="Bao Y."/>
            <person name="Zhao W."/>
            <person name="Wang W."/>
            <person name="Lu H."/>
            <person name="Wang Q."/>
            <person name="Cui N."/>
            <person name="Li J."/>
            <person name="Chen X."/>
            <person name="Luo L."/>
            <person name="Yu J."/>
            <person name="Kang L."/>
            <person name="Cui F."/>
        </authorList>
    </citation>
    <scope>NUCLEOTIDE SEQUENCE [LARGE SCALE GENOMIC DNA]</scope>
    <source>
        <strain evidence="1">Lst14</strain>
    </source>
</reference>
<organism evidence="1 2">
    <name type="scientific">Laodelphax striatellus</name>
    <name type="common">Small brown planthopper</name>
    <name type="synonym">Delphax striatella</name>
    <dbReference type="NCBI Taxonomy" id="195883"/>
    <lineage>
        <taxon>Eukaryota</taxon>
        <taxon>Metazoa</taxon>
        <taxon>Ecdysozoa</taxon>
        <taxon>Arthropoda</taxon>
        <taxon>Hexapoda</taxon>
        <taxon>Insecta</taxon>
        <taxon>Pterygota</taxon>
        <taxon>Neoptera</taxon>
        <taxon>Paraneoptera</taxon>
        <taxon>Hemiptera</taxon>
        <taxon>Auchenorrhyncha</taxon>
        <taxon>Fulgoroidea</taxon>
        <taxon>Delphacidae</taxon>
        <taxon>Criomorphinae</taxon>
        <taxon>Laodelphax</taxon>
    </lineage>
</organism>
<dbReference type="Proteomes" id="UP000291343">
    <property type="component" value="Unassembled WGS sequence"/>
</dbReference>
<comment type="caution">
    <text evidence="1">The sequence shown here is derived from an EMBL/GenBank/DDBJ whole genome shotgun (WGS) entry which is preliminary data.</text>
</comment>
<dbReference type="InterPro" id="IPR039494">
    <property type="entry name" value="F8A"/>
</dbReference>
<protein>
    <recommendedName>
        <fullName evidence="3">Factor VIII intron 22 protein</fullName>
    </recommendedName>
</protein>
<accession>A0A482WSZ8</accession>
<dbReference type="InParanoid" id="A0A482WSZ8"/>
<name>A0A482WSZ8_LAOST</name>
<evidence type="ECO:0000313" key="2">
    <source>
        <dbReference type="Proteomes" id="UP000291343"/>
    </source>
</evidence>